<dbReference type="GO" id="GO:0016758">
    <property type="term" value="F:hexosyltransferase activity"/>
    <property type="evidence" value="ECO:0007669"/>
    <property type="project" value="UniProtKB-ARBA"/>
</dbReference>
<dbReference type="PANTHER" id="PTHR22916">
    <property type="entry name" value="GLYCOSYLTRANSFERASE"/>
    <property type="match status" value="1"/>
</dbReference>
<keyword evidence="2" id="KW-0808">Transferase</keyword>
<evidence type="ECO:0000313" key="3">
    <source>
        <dbReference type="Proteomes" id="UP000315816"/>
    </source>
</evidence>
<dbReference type="PROSITE" id="PS50042">
    <property type="entry name" value="CNMP_BINDING_3"/>
    <property type="match status" value="1"/>
</dbReference>
<evidence type="ECO:0000259" key="1">
    <source>
        <dbReference type="PROSITE" id="PS50042"/>
    </source>
</evidence>
<reference evidence="2 3" key="1">
    <citation type="submission" date="2019-06" db="EMBL/GenBank/DDBJ databases">
        <title>A novel species of marine bacteria.</title>
        <authorList>
            <person name="Wang Y."/>
        </authorList>
    </citation>
    <scope>NUCLEOTIDE SEQUENCE [LARGE SCALE GENOMIC DNA]</scope>
    <source>
        <strain evidence="2 3">MA1-10</strain>
    </source>
</reference>
<dbReference type="PANTHER" id="PTHR22916:SF3">
    <property type="entry name" value="UDP-GLCNAC:BETAGAL BETA-1,3-N-ACETYLGLUCOSAMINYLTRANSFERASE-LIKE PROTEIN 1"/>
    <property type="match status" value="1"/>
</dbReference>
<dbReference type="InterPro" id="IPR000595">
    <property type="entry name" value="cNMP-bd_dom"/>
</dbReference>
<dbReference type="SUPFAM" id="SSF53448">
    <property type="entry name" value="Nucleotide-diphospho-sugar transferases"/>
    <property type="match status" value="1"/>
</dbReference>
<dbReference type="OrthoDB" id="5291101at2"/>
<dbReference type="CDD" id="cd00761">
    <property type="entry name" value="Glyco_tranf_GTA_type"/>
    <property type="match status" value="1"/>
</dbReference>
<dbReference type="Pfam" id="PF00535">
    <property type="entry name" value="Glycos_transf_2"/>
    <property type="match status" value="1"/>
</dbReference>
<proteinExistence type="predicted"/>
<feature type="domain" description="Cyclic nucleotide-binding" evidence="1">
    <location>
        <begin position="116"/>
        <end position="134"/>
    </location>
</feature>
<evidence type="ECO:0000313" key="2">
    <source>
        <dbReference type="EMBL" id="TQV69388.1"/>
    </source>
</evidence>
<dbReference type="AlphaFoldDB" id="A0A545SWP9"/>
<comment type="caution">
    <text evidence="2">The sequence shown here is derived from an EMBL/GenBank/DDBJ whole genome shotgun (WGS) entry which is preliminary data.</text>
</comment>
<dbReference type="Gene3D" id="3.90.550.10">
    <property type="entry name" value="Spore Coat Polysaccharide Biosynthesis Protein SpsA, Chain A"/>
    <property type="match status" value="1"/>
</dbReference>
<dbReference type="Proteomes" id="UP000315816">
    <property type="component" value="Unassembled WGS sequence"/>
</dbReference>
<name>A0A545SWP9_9RHOB</name>
<sequence>MTKFSIIIPCFNAEATLGTTLDSIRAQSYTDWEAIIVDDGSTDKSGQIARSFAQRDSRITSVRNKLKNPSTARNYGAMNIAHGEIFAFCDADDVWSTGKLASLAQAFTDPKIHGAFGQIAFFKNTPRDASVFSTVPNGNLTIEILLGENPVCTCSNLSIRRDSFIRSGGFAIDMVHNEDLDWLVRAVGQGLQIVGLQELHTYYRSSPGGLSSDLEAMATSRQRVFATAAQFGVCPSPQNHAIYHRYLARRALRMCDNRRLPLRFTLAGIKSSPLGFFSSPRRGALTLIAALGVLVMPRPLIRSLFA</sequence>
<gene>
    <name evidence="2" type="ORF">FIL88_07520</name>
</gene>
<organism evidence="2 3">
    <name type="scientific">Aliiroseovarius halocynthiae</name>
    <dbReference type="NCBI Taxonomy" id="985055"/>
    <lineage>
        <taxon>Bacteria</taxon>
        <taxon>Pseudomonadati</taxon>
        <taxon>Pseudomonadota</taxon>
        <taxon>Alphaproteobacteria</taxon>
        <taxon>Rhodobacterales</taxon>
        <taxon>Paracoccaceae</taxon>
        <taxon>Aliiroseovarius</taxon>
    </lineage>
</organism>
<dbReference type="RefSeq" id="WP_142853136.1">
    <property type="nucleotide sequence ID" value="NZ_FXWW01000001.1"/>
</dbReference>
<dbReference type="InterPro" id="IPR001173">
    <property type="entry name" value="Glyco_trans_2-like"/>
</dbReference>
<keyword evidence="3" id="KW-1185">Reference proteome</keyword>
<protein>
    <submittedName>
        <fullName evidence="2">Glycosyltransferase family 2 protein</fullName>
    </submittedName>
</protein>
<accession>A0A545SWP9</accession>
<dbReference type="InterPro" id="IPR029044">
    <property type="entry name" value="Nucleotide-diphossugar_trans"/>
</dbReference>
<dbReference type="EMBL" id="VICH01000004">
    <property type="protein sequence ID" value="TQV69388.1"/>
    <property type="molecule type" value="Genomic_DNA"/>
</dbReference>